<evidence type="ECO:0000256" key="4">
    <source>
        <dbReference type="ARBA" id="ARBA00022827"/>
    </source>
</evidence>
<keyword evidence="5" id="KW-0560">Oxidoreductase</keyword>
<dbReference type="EMBL" id="HF935486">
    <property type="protein sequence ID" value="CCX09663.1"/>
    <property type="molecule type" value="Genomic_DNA"/>
</dbReference>
<gene>
    <name evidence="7" type="ORF">PCON_09256</name>
</gene>
<dbReference type="Pfam" id="PF05199">
    <property type="entry name" value="GMC_oxred_C"/>
    <property type="match status" value="1"/>
</dbReference>
<dbReference type="SUPFAM" id="SSF51905">
    <property type="entry name" value="FAD/NAD(P)-binding domain"/>
    <property type="match status" value="1"/>
</dbReference>
<protein>
    <recommendedName>
        <fullName evidence="6">Glucose-methanol-choline oxidoreductase C-terminal domain-containing protein</fullName>
    </recommendedName>
</protein>
<evidence type="ECO:0000256" key="2">
    <source>
        <dbReference type="ARBA" id="ARBA00010790"/>
    </source>
</evidence>
<feature type="domain" description="Glucose-methanol-choline oxidoreductase C-terminal" evidence="6">
    <location>
        <begin position="512"/>
        <end position="621"/>
    </location>
</feature>
<keyword evidence="4" id="KW-0274">FAD</keyword>
<evidence type="ECO:0000256" key="3">
    <source>
        <dbReference type="ARBA" id="ARBA00022630"/>
    </source>
</evidence>
<dbReference type="GO" id="GO:0016614">
    <property type="term" value="F:oxidoreductase activity, acting on CH-OH group of donors"/>
    <property type="evidence" value="ECO:0007669"/>
    <property type="project" value="InterPro"/>
</dbReference>
<dbReference type="InterPro" id="IPR007867">
    <property type="entry name" value="GMC_OxRtase_C"/>
</dbReference>
<evidence type="ECO:0000259" key="6">
    <source>
        <dbReference type="Pfam" id="PF05199"/>
    </source>
</evidence>
<name>U4L8G4_PYROM</name>
<organism evidence="7 8">
    <name type="scientific">Pyronema omphalodes (strain CBS 100304)</name>
    <name type="common">Pyronema confluens</name>
    <dbReference type="NCBI Taxonomy" id="1076935"/>
    <lineage>
        <taxon>Eukaryota</taxon>
        <taxon>Fungi</taxon>
        <taxon>Dikarya</taxon>
        <taxon>Ascomycota</taxon>
        <taxon>Pezizomycotina</taxon>
        <taxon>Pezizomycetes</taxon>
        <taxon>Pezizales</taxon>
        <taxon>Pyronemataceae</taxon>
        <taxon>Pyronema</taxon>
    </lineage>
</organism>
<dbReference type="eggNOG" id="ENOG502RBWF">
    <property type="taxonomic scope" value="Eukaryota"/>
</dbReference>
<keyword evidence="8" id="KW-1185">Reference proteome</keyword>
<evidence type="ECO:0000313" key="7">
    <source>
        <dbReference type="EMBL" id="CCX09663.1"/>
    </source>
</evidence>
<evidence type="ECO:0000256" key="5">
    <source>
        <dbReference type="ARBA" id="ARBA00023002"/>
    </source>
</evidence>
<evidence type="ECO:0000313" key="8">
    <source>
        <dbReference type="Proteomes" id="UP000018144"/>
    </source>
</evidence>
<dbReference type="OrthoDB" id="167809at2759"/>
<comment type="similarity">
    <text evidence="2">Belongs to the GMC oxidoreductase family.</text>
</comment>
<dbReference type="PANTHER" id="PTHR42784:SF1">
    <property type="entry name" value="PYRANOSE 2-OXIDASE"/>
    <property type="match status" value="1"/>
</dbReference>
<reference evidence="7 8" key="1">
    <citation type="journal article" date="2013" name="PLoS Genet.">
        <title>The genome and development-dependent transcriptomes of Pyronema confluens: a window into fungal evolution.</title>
        <authorList>
            <person name="Traeger S."/>
            <person name="Altegoer F."/>
            <person name="Freitag M."/>
            <person name="Gabaldon T."/>
            <person name="Kempken F."/>
            <person name="Kumar A."/>
            <person name="Marcet-Houben M."/>
            <person name="Poggeler S."/>
            <person name="Stajich J.E."/>
            <person name="Nowrousian M."/>
        </authorList>
    </citation>
    <scope>NUCLEOTIDE SEQUENCE [LARGE SCALE GENOMIC DNA]</scope>
    <source>
        <strain evidence="8">CBS 100304</strain>
        <tissue evidence="7">Vegetative mycelium</tissue>
    </source>
</reference>
<dbReference type="AlphaFoldDB" id="U4L8G4"/>
<dbReference type="Gene3D" id="3.50.50.60">
    <property type="entry name" value="FAD/NAD(P)-binding domain"/>
    <property type="match status" value="2"/>
</dbReference>
<dbReference type="Proteomes" id="UP000018144">
    <property type="component" value="Unassembled WGS sequence"/>
</dbReference>
<proteinExistence type="inferred from homology"/>
<keyword evidence="3" id="KW-0285">Flavoprotein</keyword>
<dbReference type="InterPro" id="IPR051473">
    <property type="entry name" value="P2Ox-like"/>
</dbReference>
<sequence length="638" mass="70119">MSSNDEKPGLFSTVPKHLGHNFHSRVGIPPQHFVPDSSRGLTAPENIDCGAYQATPVEDAKKDEGQLFNEAPVESVHGFPEPGEQSPRTVTVMNNNFFVPDETWANLQNLDDCDYLVIGSGCTALAFIEEALRLDPMKKILCLERGDFMLPSHFQNLPLPFNLVLGGDSETFPFTLSKETVDTKELGFCHGSCPFFGGRSSFWSAWCPRPSTDLMRNYAPSLISTVESEDFWVRARDILNVTSAADIKDGAYGDLQKRIGEKLDQSKISQLVPTADLSEAAQLAVGAKSPTSSLRFNKLSTSGPLLECVEKQRAAKKNGKGEPLMIRLNSTAVQLKKEGEYVSAIQTNDKVLQWKEAGNTKVILCAGAFPNATLLFNSIPDAVDTVGKRLTGHFLSHIVARVPLKVFGECHLLNGLEIAAHYVAGQHPVSKLQYHVQITAIHSPNPEQDAEDAARECPDYAAAATKDQLMGSEEYVVFVCATLGEFTENNPNSFLRRNLNDRDLTTNVFLQYTLANADRELWDTMDQATYETIEAMSGAASEIEYWCEGAHGWIKEKPATKFIRVPGIVHEASVSYVGEKENGGSLDSLYRPHGVKNLFVTGAGILPTAGSWNPTLTICGYAQDLARRLHESEDCRDN</sequence>
<dbReference type="InterPro" id="IPR036188">
    <property type="entry name" value="FAD/NAD-bd_sf"/>
</dbReference>
<dbReference type="OMA" id="TIPSFHC"/>
<comment type="cofactor">
    <cofactor evidence="1">
        <name>FAD</name>
        <dbReference type="ChEBI" id="CHEBI:57692"/>
    </cofactor>
</comment>
<dbReference type="PANTHER" id="PTHR42784">
    <property type="entry name" value="PYRANOSE 2-OXIDASE"/>
    <property type="match status" value="1"/>
</dbReference>
<accession>U4L8G4</accession>
<evidence type="ECO:0000256" key="1">
    <source>
        <dbReference type="ARBA" id="ARBA00001974"/>
    </source>
</evidence>